<evidence type="ECO:0000313" key="3">
    <source>
        <dbReference type="Proteomes" id="UP000004931"/>
    </source>
</evidence>
<comment type="caution">
    <text evidence="2">The sequence shown here is derived from an EMBL/GenBank/DDBJ whole genome shotgun (WGS) entry which is preliminary data.</text>
</comment>
<dbReference type="eggNOG" id="ENOG502Z9B1">
    <property type="taxonomic scope" value="Bacteria"/>
</dbReference>
<sequence>MSVHDPDKNYDVILIDTSIFDGNGLRLEAGLLGKLRQFKKTNIDILLPDVIKNEIQSHLEKKIKVSRSSLEKSINDAGDHLFFDGSALNEAKKLLIDSNEIEQLAHSRLESFVNDTGALEIECNDYVSVGEILGQYFSNKPPFSETGKKKNEFPDAIILLAAEEWAKREEKSILAIAKDKDWKSYCENSLNIDYEEDFTAGLASFNAETAPFAFVENLTKQLEDDLAQSFITQVENGLESALDGFTPDQDAESQFYWEPDGSHGWFESFSFIDDTFRIIESDQEYLVLEAKTEITVGAEGEFSLSVHDSIDKDYVGLGSTSASTEATFESAILITICGDLTEGIDAIEIEQVEVVTPIRTIHFGTLELDYGEYD</sequence>
<dbReference type="Pfam" id="PF16289">
    <property type="entry name" value="PIN_12"/>
    <property type="match status" value="1"/>
</dbReference>
<dbReference type="InterPro" id="IPR032557">
    <property type="entry name" value="DUF4935"/>
</dbReference>
<dbReference type="Proteomes" id="UP000004931">
    <property type="component" value="Unassembled WGS sequence"/>
</dbReference>
<dbReference type="AlphaFoldDB" id="A0YFU0"/>
<organism evidence="2 3">
    <name type="scientific">marine gamma proteobacterium HTCC2143</name>
    <dbReference type="NCBI Taxonomy" id="247633"/>
    <lineage>
        <taxon>Bacteria</taxon>
        <taxon>Pseudomonadati</taxon>
        <taxon>Pseudomonadota</taxon>
        <taxon>Gammaproteobacteria</taxon>
        <taxon>Cellvibrionales</taxon>
        <taxon>Spongiibacteraceae</taxon>
        <taxon>BD1-7 clade</taxon>
    </lineage>
</organism>
<dbReference type="STRING" id="247633.GP2143_01565"/>
<keyword evidence="3" id="KW-1185">Reference proteome</keyword>
<reference evidence="2 3" key="1">
    <citation type="journal article" date="2010" name="J. Bacteriol.">
        <title>Genome sequence of the oligotrophic marine Gammaproteobacterium HTCC2143, isolated from the Oregon Coast.</title>
        <authorList>
            <person name="Oh H.M."/>
            <person name="Kang I."/>
            <person name="Ferriera S."/>
            <person name="Giovannoni S.J."/>
            <person name="Cho J.C."/>
        </authorList>
    </citation>
    <scope>NUCLEOTIDE SEQUENCE [LARGE SCALE GENOMIC DNA]</scope>
    <source>
        <strain evidence="2 3">HTCC2143</strain>
    </source>
</reference>
<gene>
    <name evidence="2" type="ORF">GP2143_01565</name>
</gene>
<accession>A0YFU0</accession>
<dbReference type="EMBL" id="AAVT01000009">
    <property type="protein sequence ID" value="EAW30190.1"/>
    <property type="molecule type" value="Genomic_DNA"/>
</dbReference>
<name>A0YFU0_9GAMM</name>
<evidence type="ECO:0000259" key="1">
    <source>
        <dbReference type="Pfam" id="PF16289"/>
    </source>
</evidence>
<evidence type="ECO:0000313" key="2">
    <source>
        <dbReference type="EMBL" id="EAW30190.1"/>
    </source>
</evidence>
<protein>
    <recommendedName>
        <fullName evidence="1">DUF4935 domain-containing protein</fullName>
    </recommendedName>
</protein>
<dbReference type="OrthoDB" id="9766796at2"/>
<feature type="domain" description="DUF4935" evidence="1">
    <location>
        <begin position="13"/>
        <end position="182"/>
    </location>
</feature>
<proteinExistence type="predicted"/>